<feature type="transmembrane region" description="Helical" evidence="1">
    <location>
        <begin position="332"/>
        <end position="350"/>
    </location>
</feature>
<evidence type="ECO:0000256" key="1">
    <source>
        <dbReference type="SAM" id="Phobius"/>
    </source>
</evidence>
<feature type="transmembrane region" description="Helical" evidence="1">
    <location>
        <begin position="456"/>
        <end position="482"/>
    </location>
</feature>
<keyword evidence="3" id="KW-1185">Reference proteome</keyword>
<dbReference type="InterPro" id="IPR027463">
    <property type="entry name" value="AcrB_DN_DC_subdom"/>
</dbReference>
<comment type="caution">
    <text evidence="2">The sequence shown here is derived from an EMBL/GenBank/DDBJ whole genome shotgun (WGS) entry which is preliminary data.</text>
</comment>
<feature type="transmembrane region" description="Helical" evidence="1">
    <location>
        <begin position="383"/>
        <end position="408"/>
    </location>
</feature>
<feature type="transmembrane region" description="Helical" evidence="1">
    <location>
        <begin position="969"/>
        <end position="989"/>
    </location>
</feature>
<dbReference type="InterPro" id="IPR001036">
    <property type="entry name" value="Acrflvin-R"/>
</dbReference>
<feature type="transmembrane region" description="Helical" evidence="1">
    <location>
        <begin position="1009"/>
        <end position="1035"/>
    </location>
</feature>
<dbReference type="Gene3D" id="3.30.70.1430">
    <property type="entry name" value="Multidrug efflux transporter AcrB pore domain"/>
    <property type="match status" value="2"/>
</dbReference>
<keyword evidence="1" id="KW-0812">Transmembrane</keyword>
<gene>
    <name evidence="2" type="primary">acrB</name>
    <name evidence="2" type="ORF">NO1_1030</name>
</gene>
<dbReference type="Proteomes" id="UP000269352">
    <property type="component" value="Unassembled WGS sequence"/>
</dbReference>
<name>A0A388TBS7_TERA1</name>
<reference evidence="2 3" key="1">
    <citation type="journal article" date="2019" name="ISME J.">
        <title>Genome analyses of uncultured TG2/ZB3 bacteria in 'Margulisbacteria' specifically attached to ectosymbiotic spirochetes of protists in the termite gut.</title>
        <authorList>
            <person name="Utami Y.D."/>
            <person name="Kuwahara H."/>
            <person name="Igai K."/>
            <person name="Murakami T."/>
            <person name="Sugaya K."/>
            <person name="Morikawa T."/>
            <person name="Nagura Y."/>
            <person name="Yuki M."/>
            <person name="Deevong P."/>
            <person name="Inoue T."/>
            <person name="Kihara K."/>
            <person name="Lo N."/>
            <person name="Yamada A."/>
            <person name="Ohkuma M."/>
            <person name="Hongoh Y."/>
        </authorList>
    </citation>
    <scope>NUCLEOTIDE SEQUENCE [LARGE SCALE GENOMIC DNA]</scope>
    <source>
        <strain evidence="2">NkOx7-01</strain>
    </source>
</reference>
<proteinExistence type="predicted"/>
<accession>A0A388TBS7</accession>
<feature type="transmembrane region" description="Helical" evidence="1">
    <location>
        <begin position="884"/>
        <end position="905"/>
    </location>
</feature>
<dbReference type="AlphaFoldDB" id="A0A388TBS7"/>
<evidence type="ECO:0000313" key="3">
    <source>
        <dbReference type="Proteomes" id="UP000269352"/>
    </source>
</evidence>
<dbReference type="GO" id="GO:0042910">
    <property type="term" value="F:xenobiotic transmembrane transporter activity"/>
    <property type="evidence" value="ECO:0007669"/>
    <property type="project" value="TreeGrafter"/>
</dbReference>
<dbReference type="Pfam" id="PF00873">
    <property type="entry name" value="ACR_tran"/>
    <property type="match status" value="1"/>
</dbReference>
<evidence type="ECO:0000313" key="2">
    <source>
        <dbReference type="EMBL" id="GBR73709.1"/>
    </source>
</evidence>
<dbReference type="PANTHER" id="PTHR32063">
    <property type="match status" value="1"/>
</dbReference>
<dbReference type="Gene3D" id="1.20.1640.10">
    <property type="entry name" value="Multidrug efflux transporter AcrB transmembrane domain"/>
    <property type="match status" value="2"/>
</dbReference>
<sequence length="1058" mass="117695">MKKFVEFFLRYKSLVVLAFIGIVLSGWGAYTNMPREAFPQVELPYIVVYTLYPGVAPVDMENLVSRPLENQIKSISGIKHLNSTSAESYSMLFIEFVPEVNVEDALQKVRDKVSAARPDLPADIEEPQVQEISFDNVPIMTISLFGDYGLNRLKKIADDFQSEFESVNGVSSVTIIGGYTREIQVVVNPARLKAYNFSYDQFSAAVKAANVNIPGGALDIGARSYLVRIPNEFTSVEDIRNTVLGVFHGETILLKDVADVRDTNKKQTSLSRTDQKDSVTLTIQKRSGGNIIEIANNIKKVVERTQPSLPKGTQIEYIMDFSRQIDSQVDNMENTLLLSLLLVMLVLYFFMGFRNAAIVATVIPLSMLITFIVIQAIGFTLNFIVLVSLTILLGMLVDNAVVVVENIYRLLNEGKDRWTATVEGASEVLVPVLTSTLTTVFAFLPLAFWSGMIGQMLHFLPITISVGLLSSFAVAVIFNPVISQIFLRSHTRADEHGQPTLPQRVDNWLENFKDQYYERWLRWGITNYRKVLGIVSVIFLVSVFLLLGMPKEFFPSTDAEEFTIDINMPSGTRLETTDELVRRIETILLEEDNLRDISRFVSNVGNTGSGFSGGNDDATVARLTVTFKERRLLSMPPLRIVDKIREQATRFPGAEIVVSAEQMGPNAGDPISIVVAGEDFDVLSSIGDEIKTIMHRTPGVVNIQTNLSTGRPEVQVLIDRTKAALYGFSPAQVALEVRTAFYGATAAKYREGDDEYDIVVKLDDTEKFSMQTLRNLTLLSSSGEHVPLAKIAEIKMSAGLESVQREDYSRVLKVTAATESGVLPFVAMQNIQKEITQLQMPTGYVVRYTGENEEMEQSFSFLGAALRTALLLVLIVLVAQFNSFYVPIIILITVALSTIGMVFGLKVTNQPFGMLAFIGLISLAGIVVNNGIILLDFVQLQEKQNTGGSTKEQRIQTLIEACKIRLRPVLLTSVTTALGLLPLLFGIGVNFKKLRIDFSDPGAMMFRPMASVIFFGLMVSTVLTLIVVPVVYYVWDGWRAERRRKKEFLKELKKDAPD</sequence>
<feature type="transmembrane region" description="Helical" evidence="1">
    <location>
        <begin position="911"/>
        <end position="935"/>
    </location>
</feature>
<feature type="transmembrane region" description="Helical" evidence="1">
    <location>
        <begin position="531"/>
        <end position="549"/>
    </location>
</feature>
<dbReference type="PANTHER" id="PTHR32063:SF0">
    <property type="entry name" value="SWARMING MOTILITY PROTEIN SWRC"/>
    <property type="match status" value="1"/>
</dbReference>
<dbReference type="GO" id="GO:0005886">
    <property type="term" value="C:plasma membrane"/>
    <property type="evidence" value="ECO:0007669"/>
    <property type="project" value="TreeGrafter"/>
</dbReference>
<dbReference type="Gene3D" id="3.30.2090.10">
    <property type="entry name" value="Multidrug efflux transporter AcrB TolC docking domain, DN and DC subdomains"/>
    <property type="match status" value="2"/>
</dbReference>
<feature type="transmembrane region" description="Helical" evidence="1">
    <location>
        <begin position="859"/>
        <end position="877"/>
    </location>
</feature>
<protein>
    <submittedName>
        <fullName evidence="2">Multidrug efflux pump subunit AcrB</fullName>
    </submittedName>
</protein>
<dbReference type="SUPFAM" id="SSF82693">
    <property type="entry name" value="Multidrug efflux transporter AcrB pore domain, PN1, PN2, PC1 and PC2 subdomains"/>
    <property type="match status" value="3"/>
</dbReference>
<keyword evidence="1" id="KW-0472">Membrane</keyword>
<dbReference type="PRINTS" id="PR00702">
    <property type="entry name" value="ACRIFLAVINRP"/>
</dbReference>
<organism evidence="2 3">
    <name type="scientific">Termititenax aidoneus</name>
    <dbReference type="NCBI Taxonomy" id="2218524"/>
    <lineage>
        <taxon>Bacteria</taxon>
        <taxon>Bacillati</taxon>
        <taxon>Candidatus Margulisiibacteriota</taxon>
        <taxon>Candidatus Termititenacia</taxon>
        <taxon>Candidatus Termititenacales</taxon>
        <taxon>Candidatus Termititenacaceae</taxon>
        <taxon>Candidatus Termititenax</taxon>
    </lineage>
</organism>
<keyword evidence="1" id="KW-1133">Transmembrane helix</keyword>
<dbReference type="Gene3D" id="3.30.70.1320">
    <property type="entry name" value="Multidrug efflux transporter AcrB pore domain like"/>
    <property type="match status" value="1"/>
</dbReference>
<dbReference type="Gene3D" id="3.30.70.1440">
    <property type="entry name" value="Multidrug efflux transporter AcrB pore domain"/>
    <property type="match status" value="1"/>
</dbReference>
<dbReference type="EMBL" id="BGZN01000018">
    <property type="protein sequence ID" value="GBR73709.1"/>
    <property type="molecule type" value="Genomic_DNA"/>
</dbReference>
<dbReference type="SUPFAM" id="SSF82714">
    <property type="entry name" value="Multidrug efflux transporter AcrB TolC docking domain, DN and DC subdomains"/>
    <property type="match status" value="2"/>
</dbReference>
<feature type="transmembrane region" description="Helical" evidence="1">
    <location>
        <begin position="428"/>
        <end position="450"/>
    </location>
</feature>
<feature type="transmembrane region" description="Helical" evidence="1">
    <location>
        <begin position="357"/>
        <end position="377"/>
    </location>
</feature>
<dbReference type="SUPFAM" id="SSF82866">
    <property type="entry name" value="Multidrug efflux transporter AcrB transmembrane domain"/>
    <property type="match status" value="2"/>
</dbReference>